<dbReference type="InterPro" id="IPR003959">
    <property type="entry name" value="ATPase_AAA_core"/>
</dbReference>
<dbReference type="SUPFAM" id="SSF52540">
    <property type="entry name" value="P-loop containing nucleoside triphosphate hydrolases"/>
    <property type="match status" value="1"/>
</dbReference>
<gene>
    <name evidence="3" type="ORF">M0H32_12530</name>
</gene>
<evidence type="ECO:0000256" key="1">
    <source>
        <dbReference type="SAM" id="MobiDB-lite"/>
    </source>
</evidence>
<organism evidence="3 4">
    <name type="scientific">Roseibium sediminicola</name>
    <dbReference type="NCBI Taxonomy" id="2933272"/>
    <lineage>
        <taxon>Bacteria</taxon>
        <taxon>Pseudomonadati</taxon>
        <taxon>Pseudomonadota</taxon>
        <taxon>Alphaproteobacteria</taxon>
        <taxon>Hyphomicrobiales</taxon>
        <taxon>Stappiaceae</taxon>
        <taxon>Roseibium</taxon>
    </lineage>
</organism>
<feature type="compositionally biased region" description="Basic and acidic residues" evidence="1">
    <location>
        <begin position="31"/>
        <end position="46"/>
    </location>
</feature>
<dbReference type="Gene3D" id="3.40.50.300">
    <property type="entry name" value="P-loop containing nucleotide triphosphate hydrolases"/>
    <property type="match status" value="1"/>
</dbReference>
<accession>A0ABT0GU76</accession>
<dbReference type="EMBL" id="JALNMJ010000007">
    <property type="protein sequence ID" value="MCK7612994.1"/>
    <property type="molecule type" value="Genomic_DNA"/>
</dbReference>
<keyword evidence="3" id="KW-0547">Nucleotide-binding</keyword>
<proteinExistence type="predicted"/>
<comment type="caution">
    <text evidence="3">The sequence shown here is derived from an EMBL/GenBank/DDBJ whole genome shotgun (WGS) entry which is preliminary data.</text>
</comment>
<reference evidence="3" key="1">
    <citation type="submission" date="2022-04" db="EMBL/GenBank/DDBJ databases">
        <title>Roseibium sp. CAU 1639 isolated from mud.</title>
        <authorList>
            <person name="Kim W."/>
        </authorList>
    </citation>
    <scope>NUCLEOTIDE SEQUENCE</scope>
    <source>
        <strain evidence="3">CAU 1639</strain>
    </source>
</reference>
<feature type="domain" description="ATPase AAA-type core" evidence="2">
    <location>
        <begin position="325"/>
        <end position="458"/>
    </location>
</feature>
<protein>
    <submittedName>
        <fullName evidence="3">ATP-binding protein</fullName>
    </submittedName>
</protein>
<keyword evidence="4" id="KW-1185">Reference proteome</keyword>
<dbReference type="GO" id="GO:0005524">
    <property type="term" value="F:ATP binding"/>
    <property type="evidence" value="ECO:0007669"/>
    <property type="project" value="UniProtKB-KW"/>
</dbReference>
<feature type="region of interest" description="Disordered" evidence="1">
    <location>
        <begin position="31"/>
        <end position="61"/>
    </location>
</feature>
<evidence type="ECO:0000259" key="2">
    <source>
        <dbReference type="Pfam" id="PF00004"/>
    </source>
</evidence>
<evidence type="ECO:0000313" key="4">
    <source>
        <dbReference type="Proteomes" id="UP001431221"/>
    </source>
</evidence>
<dbReference type="InterPro" id="IPR027417">
    <property type="entry name" value="P-loop_NTPase"/>
</dbReference>
<keyword evidence="3" id="KW-0067">ATP-binding</keyword>
<evidence type="ECO:0000313" key="3">
    <source>
        <dbReference type="EMBL" id="MCK7612994.1"/>
    </source>
</evidence>
<dbReference type="Proteomes" id="UP001431221">
    <property type="component" value="Unassembled WGS sequence"/>
</dbReference>
<sequence length="650" mass="72427">MTLSNDLMELKEDKIREKYKAAETLLQGFDHTPRIARKSEPDRVSTERSPGLGSRRRFRSTTPGLVTRSTARPEGVQLSARILESDDDALTTPLQASVLRALRRALSVAQVTSDQFAEQTGLADLKRANLAGTLDTSQKLRFEKLLNASALIALHVFANMMDFLVSGLSADDSETEIQCGEVEEILIDNDQLALHGALWELDQEIAAAGVDTDAGLIGLITSFCEQLMEKVTLRAEGMNELAPFSEARYRVEADKFEITGFTPSAHARSTTLTMAFKKPEEVVGNHIAKYQAMKLSKMLMAYDFDRKLNPFAELGGFIFTFMGDGKPGTGKTTLIQMMAGMINDYCQVAGYPFRYQNLSTESIDSYQGKSAQNAKAFIRNVTDPNAIGFGTIDDIDQLAGKRGDRQSSAGQLEITAVLMESFAGANTVVRGNCTFGMFSNYPENVDDALRQRAGARFLVDGPQTREDYIDILHLLMGRNHSIPVGEHDLFEAQAIKKAVAASYDRHSKPQEDALAKVFEKVQGEIGDLDTIAKFGTYLKAIQEADERFTGRAIKNITDAIKVRAMDFELPDDWMENPDLFLFKDYETKKAMIAELAQPITIDMVIQEINRYADSEFRYADKSDEVAIENAVREMQRMEEAKRRYMEASRP</sequence>
<name>A0ABT0GU76_9HYPH</name>
<dbReference type="Pfam" id="PF00004">
    <property type="entry name" value="AAA"/>
    <property type="match status" value="1"/>
</dbReference>
<dbReference type="RefSeq" id="WP_248154420.1">
    <property type="nucleotide sequence ID" value="NZ_JALNMJ010000007.1"/>
</dbReference>